<dbReference type="Gene3D" id="3.30.420.40">
    <property type="match status" value="2"/>
</dbReference>
<dbReference type="SUPFAM" id="SSF53067">
    <property type="entry name" value="Actin-like ATPase domain"/>
    <property type="match status" value="2"/>
</dbReference>
<sequence length="826" mass="95030">MKNINIGIDLGTTNSAIAKYENGKVTVYKNPVGFKDTIPSVVSFRKGRIQIGDKAREHFLSNSENVFASFKRKMGSDETYFIKDLDRQIAPLELSSMVLKELINFTQNENPKSAVITIPASFDTIQTNATKKAGYEAGFAEVVLLQEPIAACLAYSNFQNLDISSEKKWLVYDFGGGTFDVALVKIDERELKVIDHKGNNFLGGVDLDTLFVEKIICPKMEAQSSENNLWNKMISGEDAIYKKLYFELLFKAEEAKKELSLKEKTNIEIEFDELDLSLDLELSKVEFEAIVASKFEESFQLTQKLIQENNLKFSEIERIILVGGTTYIPYIRQELEKRSQTLVDSSIDPTTAVVLGASFYAGSKPSEYVASEKEMVVEQETLSVELIFEPHSKDKEELIVAILPTDFNGFYRITRSDGGFDTGLLAANKKIAEFVPLLEKTTNIFSLFLFDQQQKQVYQHTSIQITNGLYNISGQPLPNDICLEVDEESGKTFMERIFKKNDILPLKKTIYKTCSKNILKNSDDKLIINIVEGNAGSMIGSNLTIGYIEICGKDFHQDLLKGMDVELNFKISESRDLSITVYISSLDLEIKEVFNPHERTISLSKLTEDIKVVLDEVSEEIYLNEEDENYEYLAKLKRIKDHLAVLYNESLEIVNDKSTDKKYQIDEMKRLTIQEYDDLVRHKHVLNELSEYHYSKEVFQTYAEQANPRQMEEYEKIIKNEVEFLQSNNKYLIRKKTKELDNLIDSVYLKQESRFIDYFYYYRFKDEDEFTNRDKFLKLVELGEKALENHSMVELKSICSQFWELLKVKPKLKDDFNSFDGNLGLK</sequence>
<organism evidence="4 5">
    <name type="scientific">Flavobacterium chungnamense</name>
    <dbReference type="NCBI Taxonomy" id="706182"/>
    <lineage>
        <taxon>Bacteria</taxon>
        <taxon>Pseudomonadati</taxon>
        <taxon>Bacteroidota</taxon>
        <taxon>Flavobacteriia</taxon>
        <taxon>Flavobacteriales</taxon>
        <taxon>Flavobacteriaceae</taxon>
        <taxon>Flavobacterium</taxon>
    </lineage>
</organism>
<comment type="similarity">
    <text evidence="1">Belongs to the heat shock protein 70 family.</text>
</comment>
<accession>A0ABP7URI9</accession>
<evidence type="ECO:0008006" key="6">
    <source>
        <dbReference type="Google" id="ProtNLM"/>
    </source>
</evidence>
<keyword evidence="5" id="KW-1185">Reference proteome</keyword>
<reference evidence="5" key="1">
    <citation type="journal article" date="2019" name="Int. J. Syst. Evol. Microbiol.">
        <title>The Global Catalogue of Microorganisms (GCM) 10K type strain sequencing project: providing services to taxonomists for standard genome sequencing and annotation.</title>
        <authorList>
            <consortium name="The Broad Institute Genomics Platform"/>
            <consortium name="The Broad Institute Genome Sequencing Center for Infectious Disease"/>
            <person name="Wu L."/>
            <person name="Ma J."/>
        </authorList>
    </citation>
    <scope>NUCLEOTIDE SEQUENCE [LARGE SCALE GENOMIC DNA]</scope>
    <source>
        <strain evidence="5">JCM 17068</strain>
    </source>
</reference>
<keyword evidence="2" id="KW-0547">Nucleotide-binding</keyword>
<dbReference type="InterPro" id="IPR043129">
    <property type="entry name" value="ATPase_NBD"/>
</dbReference>
<comment type="caution">
    <text evidence="4">The sequence shown here is derived from an EMBL/GenBank/DDBJ whole genome shotgun (WGS) entry which is preliminary data.</text>
</comment>
<dbReference type="EMBL" id="BAABCS010000016">
    <property type="protein sequence ID" value="GAA4050795.1"/>
    <property type="molecule type" value="Genomic_DNA"/>
</dbReference>
<evidence type="ECO:0000256" key="3">
    <source>
        <dbReference type="ARBA" id="ARBA00022840"/>
    </source>
</evidence>
<dbReference type="RefSeq" id="WP_345093337.1">
    <property type="nucleotide sequence ID" value="NZ_BAABCS010000016.1"/>
</dbReference>
<dbReference type="PRINTS" id="PR00301">
    <property type="entry name" value="HEATSHOCK70"/>
</dbReference>
<proteinExistence type="inferred from homology"/>
<dbReference type="PANTHER" id="PTHR19375">
    <property type="entry name" value="HEAT SHOCK PROTEIN 70KDA"/>
    <property type="match status" value="1"/>
</dbReference>
<evidence type="ECO:0000313" key="4">
    <source>
        <dbReference type="EMBL" id="GAA4050795.1"/>
    </source>
</evidence>
<protein>
    <recommendedName>
        <fullName evidence="6">Molecular chaperone DnaK</fullName>
    </recommendedName>
</protein>
<dbReference type="PROSITE" id="PS00297">
    <property type="entry name" value="HSP70_1"/>
    <property type="match status" value="1"/>
</dbReference>
<dbReference type="Pfam" id="PF00012">
    <property type="entry name" value="HSP70"/>
    <property type="match status" value="1"/>
</dbReference>
<name>A0ABP7URI9_9FLAO</name>
<keyword evidence="3" id="KW-0067">ATP-binding</keyword>
<dbReference type="InterPro" id="IPR018181">
    <property type="entry name" value="Heat_shock_70_CS"/>
</dbReference>
<gene>
    <name evidence="4" type="ORF">GCM10022388_16060</name>
</gene>
<evidence type="ECO:0000256" key="1">
    <source>
        <dbReference type="ARBA" id="ARBA00007381"/>
    </source>
</evidence>
<dbReference type="PROSITE" id="PS01036">
    <property type="entry name" value="HSP70_3"/>
    <property type="match status" value="1"/>
</dbReference>
<dbReference type="Proteomes" id="UP001500426">
    <property type="component" value="Unassembled WGS sequence"/>
</dbReference>
<dbReference type="Gene3D" id="3.90.640.10">
    <property type="entry name" value="Actin, Chain A, domain 4"/>
    <property type="match status" value="1"/>
</dbReference>
<dbReference type="CDD" id="cd24029">
    <property type="entry name" value="ASKHA_NBD_HSP70_DnaK_HscA_HscC"/>
    <property type="match status" value="1"/>
</dbReference>
<evidence type="ECO:0000313" key="5">
    <source>
        <dbReference type="Proteomes" id="UP001500426"/>
    </source>
</evidence>
<dbReference type="InterPro" id="IPR013126">
    <property type="entry name" value="Hsp_70_fam"/>
</dbReference>
<evidence type="ECO:0000256" key="2">
    <source>
        <dbReference type="ARBA" id="ARBA00022741"/>
    </source>
</evidence>